<keyword evidence="1" id="KW-0472">Membrane</keyword>
<organism evidence="2 3">
    <name type="scientific">Candidatus Sungiibacteriota bacterium</name>
    <dbReference type="NCBI Taxonomy" id="2750080"/>
    <lineage>
        <taxon>Bacteria</taxon>
        <taxon>Candidatus Sungiibacteriota</taxon>
    </lineage>
</organism>
<feature type="transmembrane region" description="Helical" evidence="1">
    <location>
        <begin position="266"/>
        <end position="283"/>
    </location>
</feature>
<keyword evidence="1" id="KW-0812">Transmembrane</keyword>
<feature type="transmembrane region" description="Helical" evidence="1">
    <location>
        <begin position="189"/>
        <end position="207"/>
    </location>
</feature>
<feature type="transmembrane region" description="Helical" evidence="1">
    <location>
        <begin position="441"/>
        <end position="462"/>
    </location>
</feature>
<dbReference type="EMBL" id="JACQMJ010000008">
    <property type="protein sequence ID" value="MBI4132358.1"/>
    <property type="molecule type" value="Genomic_DNA"/>
</dbReference>
<sequence length="521" mass="58277">MFLQNFNPLVLIESVLFIYASYALGDAVLRLAGFDLSSRIKRVVYRLLIGYGIFALIGLVLALVGLFNAAALRIAFFAVLIFSARTIFSHLCGLARLGFVHKNLSGLFRDYPFFKALIALWLFANIFIVFVPITGWDALDYHLPIINDIITKERADFTPAIPSYNYLPILAEIFYAVPIVLFGETGAPYVFQFLMYSVLPLLLALIYDFLRDRVADRRLAIAAPLLILSLFDFQREIMHAGYIDVFVFLFSIASTLLLIEAAASRTIQQSGIVLSAAMLGIALSMKYLAFFSLATNGLLLAILAWRAREGLGWLVRWGSVCLLVIAAIAGYWYVRNAAWFGSPVYPMFSSAEFTGAVENLIVERTPQNFFLFPFARFGRWFSDPNETSSRLVPLAYFGVLYILLPLTIFVRHRLSAAEALLLLAMGLWLLFSFLTSHQIRFLLPAVLFLVPFLVLLADSILASIRTRLAGTGALASRLAVGALGLLFVVTFLGNFHYFQIRFLYAFGVYTEEQYIGSIGSQ</sequence>
<feature type="transmembrane region" description="Helical" evidence="1">
    <location>
        <begin position="240"/>
        <end position="259"/>
    </location>
</feature>
<evidence type="ECO:0000313" key="2">
    <source>
        <dbReference type="EMBL" id="MBI4132358.1"/>
    </source>
</evidence>
<evidence type="ECO:0008006" key="4">
    <source>
        <dbReference type="Google" id="ProtNLM"/>
    </source>
</evidence>
<comment type="caution">
    <text evidence="2">The sequence shown here is derived from an EMBL/GenBank/DDBJ whole genome shotgun (WGS) entry which is preliminary data.</text>
</comment>
<reference evidence="2" key="1">
    <citation type="submission" date="2020-07" db="EMBL/GenBank/DDBJ databases">
        <title>Huge and variable diversity of episymbiotic CPR bacteria and DPANN archaea in groundwater ecosystems.</title>
        <authorList>
            <person name="He C.Y."/>
            <person name="Keren R."/>
            <person name="Whittaker M."/>
            <person name="Farag I.F."/>
            <person name="Doudna J."/>
            <person name="Cate J.H.D."/>
            <person name="Banfield J.F."/>
        </authorList>
    </citation>
    <scope>NUCLEOTIDE SEQUENCE</scope>
    <source>
        <strain evidence="2">NC_groundwater_1226_Ag_S-0.1um_59_124</strain>
    </source>
</reference>
<protein>
    <recommendedName>
        <fullName evidence="4">Glycosyltransferase RgtA/B/C/D-like domain-containing protein</fullName>
    </recommendedName>
</protein>
<keyword evidence="1" id="KW-1133">Transmembrane helix</keyword>
<dbReference type="AlphaFoldDB" id="A0A933DTW8"/>
<name>A0A933DTW8_9BACT</name>
<feature type="transmembrane region" description="Helical" evidence="1">
    <location>
        <begin position="113"/>
        <end position="133"/>
    </location>
</feature>
<gene>
    <name evidence="2" type="ORF">HY474_01865</name>
</gene>
<feature type="transmembrane region" description="Helical" evidence="1">
    <location>
        <begin position="474"/>
        <end position="498"/>
    </location>
</feature>
<evidence type="ECO:0000313" key="3">
    <source>
        <dbReference type="Proteomes" id="UP000704960"/>
    </source>
</evidence>
<evidence type="ECO:0000256" key="1">
    <source>
        <dbReference type="SAM" id="Phobius"/>
    </source>
</evidence>
<dbReference type="Proteomes" id="UP000704960">
    <property type="component" value="Unassembled WGS sequence"/>
</dbReference>
<feature type="transmembrane region" description="Helical" evidence="1">
    <location>
        <begin position="70"/>
        <end position="92"/>
    </location>
</feature>
<feature type="transmembrane region" description="Helical" evidence="1">
    <location>
        <begin position="417"/>
        <end position="435"/>
    </location>
</feature>
<proteinExistence type="predicted"/>
<feature type="transmembrane region" description="Helical" evidence="1">
    <location>
        <begin position="391"/>
        <end position="410"/>
    </location>
</feature>
<feature type="transmembrane region" description="Helical" evidence="1">
    <location>
        <begin position="43"/>
        <end position="64"/>
    </location>
</feature>
<feature type="transmembrane region" description="Helical" evidence="1">
    <location>
        <begin position="314"/>
        <end position="334"/>
    </location>
</feature>
<accession>A0A933DTW8</accession>
<feature type="transmembrane region" description="Helical" evidence="1">
    <location>
        <begin position="6"/>
        <end position="31"/>
    </location>
</feature>